<evidence type="ECO:0000313" key="1">
    <source>
        <dbReference type="EMBL" id="GGF93516.1"/>
    </source>
</evidence>
<organism evidence="1 2">
    <name type="scientific">Paenibacillus aceti</name>
    <dbReference type="NCBI Taxonomy" id="1820010"/>
    <lineage>
        <taxon>Bacteria</taxon>
        <taxon>Bacillati</taxon>
        <taxon>Bacillota</taxon>
        <taxon>Bacilli</taxon>
        <taxon>Bacillales</taxon>
        <taxon>Paenibacillaceae</taxon>
        <taxon>Paenibacillus</taxon>
    </lineage>
</organism>
<dbReference type="Proteomes" id="UP000608420">
    <property type="component" value="Unassembled WGS sequence"/>
</dbReference>
<keyword evidence="2" id="KW-1185">Reference proteome</keyword>
<sequence length="48" mass="5675">MSRRVEYNIDQFKINDLRPINIKCEPQANIKSLGDSHKKILIFIQKCD</sequence>
<accession>A0ABQ1VST2</accession>
<protein>
    <submittedName>
        <fullName evidence="1">Uncharacterized protein</fullName>
    </submittedName>
</protein>
<evidence type="ECO:0000313" key="2">
    <source>
        <dbReference type="Proteomes" id="UP000608420"/>
    </source>
</evidence>
<name>A0ABQ1VST2_9BACL</name>
<proteinExistence type="predicted"/>
<dbReference type="EMBL" id="BMIW01000007">
    <property type="protein sequence ID" value="GGF93516.1"/>
    <property type="molecule type" value="Genomic_DNA"/>
</dbReference>
<gene>
    <name evidence="1" type="ORF">GCM10010913_13830</name>
</gene>
<comment type="caution">
    <text evidence="1">The sequence shown here is derived from an EMBL/GenBank/DDBJ whole genome shotgun (WGS) entry which is preliminary data.</text>
</comment>
<reference evidence="2" key="1">
    <citation type="journal article" date="2019" name="Int. J. Syst. Evol. Microbiol.">
        <title>The Global Catalogue of Microorganisms (GCM) 10K type strain sequencing project: providing services to taxonomists for standard genome sequencing and annotation.</title>
        <authorList>
            <consortium name="The Broad Institute Genomics Platform"/>
            <consortium name="The Broad Institute Genome Sequencing Center for Infectious Disease"/>
            <person name="Wu L."/>
            <person name="Ma J."/>
        </authorList>
    </citation>
    <scope>NUCLEOTIDE SEQUENCE [LARGE SCALE GENOMIC DNA]</scope>
    <source>
        <strain evidence="2">CGMCC 1.15420</strain>
    </source>
</reference>